<reference evidence="2 3" key="1">
    <citation type="submission" date="2021-02" db="EMBL/GenBank/DDBJ databases">
        <title>Genome assembly of Pseudopithomyces chartarum.</title>
        <authorList>
            <person name="Jauregui R."/>
            <person name="Singh J."/>
            <person name="Voisey C."/>
        </authorList>
    </citation>
    <scope>NUCLEOTIDE SEQUENCE [LARGE SCALE GENOMIC DNA]</scope>
    <source>
        <strain evidence="2 3">AGR01</strain>
    </source>
</reference>
<sequence>MHIVTAGTTAVLALASLSHSVHAESDATNSQNLTLRFFQDSQEDSCSYTNTTSALAFTTSSIPLINHCFNFEELFGGNSSTGFVNQSRNLAPGYSVNGDVGIHWALQNRDSYDSSANYSSILYRQHVVNSGSEKYKPGQFGDRRVVIYPGEDCSEKDDSKEKGLSPWYGFGCWSESEGDCGSMPYKIASFNIQPALEEKDEKGKCWVFAERGAAVHFHSSSHVVVGAMFSVALAMWLAL</sequence>
<feature type="chain" id="PRO_5042946210" evidence="1">
    <location>
        <begin position="24"/>
        <end position="239"/>
    </location>
</feature>
<name>A0AAN6RDR1_9PLEO</name>
<organism evidence="2 3">
    <name type="scientific">Pseudopithomyces chartarum</name>
    <dbReference type="NCBI Taxonomy" id="1892770"/>
    <lineage>
        <taxon>Eukaryota</taxon>
        <taxon>Fungi</taxon>
        <taxon>Dikarya</taxon>
        <taxon>Ascomycota</taxon>
        <taxon>Pezizomycotina</taxon>
        <taxon>Dothideomycetes</taxon>
        <taxon>Pleosporomycetidae</taxon>
        <taxon>Pleosporales</taxon>
        <taxon>Massarineae</taxon>
        <taxon>Didymosphaeriaceae</taxon>
        <taxon>Pseudopithomyces</taxon>
    </lineage>
</organism>
<keyword evidence="3" id="KW-1185">Reference proteome</keyword>
<dbReference type="EMBL" id="WVTA01000016">
    <property type="protein sequence ID" value="KAK3201440.1"/>
    <property type="molecule type" value="Genomic_DNA"/>
</dbReference>
<gene>
    <name evidence="2" type="ORF">GRF29_185g983049</name>
</gene>
<evidence type="ECO:0000313" key="2">
    <source>
        <dbReference type="EMBL" id="KAK3201440.1"/>
    </source>
</evidence>
<proteinExistence type="predicted"/>
<accession>A0AAN6RDR1</accession>
<protein>
    <submittedName>
        <fullName evidence="2">Uncharacterized protein</fullName>
    </submittedName>
</protein>
<keyword evidence="1" id="KW-0732">Signal</keyword>
<evidence type="ECO:0000256" key="1">
    <source>
        <dbReference type="SAM" id="SignalP"/>
    </source>
</evidence>
<dbReference type="Proteomes" id="UP001280581">
    <property type="component" value="Unassembled WGS sequence"/>
</dbReference>
<evidence type="ECO:0000313" key="3">
    <source>
        <dbReference type="Proteomes" id="UP001280581"/>
    </source>
</evidence>
<feature type="signal peptide" evidence="1">
    <location>
        <begin position="1"/>
        <end position="23"/>
    </location>
</feature>
<comment type="caution">
    <text evidence="2">The sequence shown here is derived from an EMBL/GenBank/DDBJ whole genome shotgun (WGS) entry which is preliminary data.</text>
</comment>
<dbReference type="AlphaFoldDB" id="A0AAN6RDR1"/>